<dbReference type="AlphaFoldDB" id="A0A8K0UKE2"/>
<name>A0A8K0UKE2_9AGAR</name>
<dbReference type="EMBL" id="JAEVFJ010000023">
    <property type="protein sequence ID" value="KAH8096722.1"/>
    <property type="molecule type" value="Genomic_DNA"/>
</dbReference>
<proteinExistence type="predicted"/>
<organism evidence="1 2">
    <name type="scientific">Cristinia sonorae</name>
    <dbReference type="NCBI Taxonomy" id="1940300"/>
    <lineage>
        <taxon>Eukaryota</taxon>
        <taxon>Fungi</taxon>
        <taxon>Dikarya</taxon>
        <taxon>Basidiomycota</taxon>
        <taxon>Agaricomycotina</taxon>
        <taxon>Agaricomycetes</taxon>
        <taxon>Agaricomycetidae</taxon>
        <taxon>Agaricales</taxon>
        <taxon>Pleurotineae</taxon>
        <taxon>Stephanosporaceae</taxon>
        <taxon>Cristinia</taxon>
    </lineage>
</organism>
<accession>A0A8K0UKE2</accession>
<dbReference type="Proteomes" id="UP000813824">
    <property type="component" value="Unassembled WGS sequence"/>
</dbReference>
<evidence type="ECO:0000313" key="2">
    <source>
        <dbReference type="Proteomes" id="UP000813824"/>
    </source>
</evidence>
<evidence type="ECO:0000313" key="1">
    <source>
        <dbReference type="EMBL" id="KAH8096722.1"/>
    </source>
</evidence>
<reference evidence="1" key="1">
    <citation type="journal article" date="2021" name="New Phytol.">
        <title>Evolutionary innovations through gain and loss of genes in the ectomycorrhizal Boletales.</title>
        <authorList>
            <person name="Wu G."/>
            <person name="Miyauchi S."/>
            <person name="Morin E."/>
            <person name="Kuo A."/>
            <person name="Drula E."/>
            <person name="Varga T."/>
            <person name="Kohler A."/>
            <person name="Feng B."/>
            <person name="Cao Y."/>
            <person name="Lipzen A."/>
            <person name="Daum C."/>
            <person name="Hundley H."/>
            <person name="Pangilinan J."/>
            <person name="Johnson J."/>
            <person name="Barry K."/>
            <person name="LaButti K."/>
            <person name="Ng V."/>
            <person name="Ahrendt S."/>
            <person name="Min B."/>
            <person name="Choi I.G."/>
            <person name="Park H."/>
            <person name="Plett J.M."/>
            <person name="Magnuson J."/>
            <person name="Spatafora J.W."/>
            <person name="Nagy L.G."/>
            <person name="Henrissat B."/>
            <person name="Grigoriev I.V."/>
            <person name="Yang Z.L."/>
            <person name="Xu J."/>
            <person name="Martin F.M."/>
        </authorList>
    </citation>
    <scope>NUCLEOTIDE SEQUENCE</scope>
    <source>
        <strain evidence="1">KKN 215</strain>
    </source>
</reference>
<protein>
    <submittedName>
        <fullName evidence="1">Uncharacterized protein</fullName>
    </submittedName>
</protein>
<keyword evidence="2" id="KW-1185">Reference proteome</keyword>
<comment type="caution">
    <text evidence="1">The sequence shown here is derived from an EMBL/GenBank/DDBJ whole genome shotgun (WGS) entry which is preliminary data.</text>
</comment>
<sequence length="161" mass="18359">MRFVELDGTYIADDFEFQEGGENVPEDLAEELQEEKYDAQEIQVPVSIRYRRTSTGVILWPSSSTFAIRHNNKDIPSLCETILTWSAETPREDGKPIVDFLFYRCSEDPGRILQAIWHASVVDIKTSFDVQKITEVLVKFGFGSIRSALDVIIDHSQDKSI</sequence>
<gene>
    <name evidence="1" type="ORF">BXZ70DRAFT_1009713</name>
</gene>